<proteinExistence type="predicted"/>
<feature type="compositionally biased region" description="Polar residues" evidence="1">
    <location>
        <begin position="8"/>
        <end position="17"/>
    </location>
</feature>
<organism evidence="3 4">
    <name type="scientific">Sinomonas cyclohexanicum</name>
    <name type="common">Corynebacterium cyclohexanicum</name>
    <dbReference type="NCBI Taxonomy" id="322009"/>
    <lineage>
        <taxon>Bacteria</taxon>
        <taxon>Bacillati</taxon>
        <taxon>Actinomycetota</taxon>
        <taxon>Actinomycetes</taxon>
        <taxon>Micrococcales</taxon>
        <taxon>Micrococcaceae</taxon>
        <taxon>Sinomonas</taxon>
    </lineage>
</organism>
<keyword evidence="4" id="KW-1185">Reference proteome</keyword>
<dbReference type="Proteomes" id="UP001319861">
    <property type="component" value="Chromosome"/>
</dbReference>
<feature type="transmembrane region" description="Helical" evidence="2">
    <location>
        <begin position="56"/>
        <end position="76"/>
    </location>
</feature>
<gene>
    <name evidence="3" type="ORF">SCMU_29650</name>
</gene>
<sequence>MRDRSHTRSVSQRSRTASPLPARARCTYPEGTPGLLNWAADPEVGIGWTEAAMRSALITFIAYGAAVDSALLGLWLADKWPSPGWKQYTVVGSVFISMNVVMQILIG</sequence>
<evidence type="ECO:0000256" key="1">
    <source>
        <dbReference type="SAM" id="MobiDB-lite"/>
    </source>
</evidence>
<evidence type="ECO:0000313" key="3">
    <source>
        <dbReference type="EMBL" id="BCT77123.1"/>
    </source>
</evidence>
<keyword evidence="2" id="KW-0472">Membrane</keyword>
<protein>
    <submittedName>
        <fullName evidence="3">Uncharacterized protein</fullName>
    </submittedName>
</protein>
<evidence type="ECO:0000313" key="4">
    <source>
        <dbReference type="Proteomes" id="UP001319861"/>
    </source>
</evidence>
<accession>A0ABM7PXW6</accession>
<reference evidence="3 4" key="1">
    <citation type="journal article" date="2021" name="J. Biosci. Bioeng.">
        <title>Identification and characterization of a chc gene cluster responsible for the aromatization pathway of cyclohexanecarboxylate degradation in Sinomonas cyclohexanicum ATCC 51369.</title>
        <authorList>
            <person name="Yamamoto T."/>
            <person name="Hasegawa Y."/>
            <person name="Lau P.C.K."/>
            <person name="Iwaki H."/>
        </authorList>
    </citation>
    <scope>NUCLEOTIDE SEQUENCE [LARGE SCALE GENOMIC DNA]</scope>
    <source>
        <strain evidence="3 4">ATCC 51369</strain>
    </source>
</reference>
<feature type="region of interest" description="Disordered" evidence="1">
    <location>
        <begin position="1"/>
        <end position="23"/>
    </location>
</feature>
<evidence type="ECO:0000256" key="2">
    <source>
        <dbReference type="SAM" id="Phobius"/>
    </source>
</evidence>
<name>A0ABM7PXW6_SINCY</name>
<keyword evidence="2" id="KW-1133">Transmembrane helix</keyword>
<dbReference type="EMBL" id="AP024525">
    <property type="protein sequence ID" value="BCT77123.1"/>
    <property type="molecule type" value="Genomic_DNA"/>
</dbReference>
<feature type="transmembrane region" description="Helical" evidence="2">
    <location>
        <begin position="88"/>
        <end position="106"/>
    </location>
</feature>
<keyword evidence="2" id="KW-0812">Transmembrane</keyword>